<organism evidence="1 2">
    <name type="scientific">Trichinella spiralis</name>
    <name type="common">Trichina worm</name>
    <dbReference type="NCBI Taxonomy" id="6334"/>
    <lineage>
        <taxon>Eukaryota</taxon>
        <taxon>Metazoa</taxon>
        <taxon>Ecdysozoa</taxon>
        <taxon>Nematoda</taxon>
        <taxon>Enoplea</taxon>
        <taxon>Dorylaimia</taxon>
        <taxon>Trichinellida</taxon>
        <taxon>Trichinellidae</taxon>
        <taxon>Trichinella</taxon>
    </lineage>
</organism>
<dbReference type="Proteomes" id="UP001558632">
    <property type="component" value="Unassembled WGS sequence"/>
</dbReference>
<dbReference type="GO" id="GO:0004386">
    <property type="term" value="F:helicase activity"/>
    <property type="evidence" value="ECO:0007669"/>
    <property type="project" value="UniProtKB-KW"/>
</dbReference>
<accession>A0ABR3K2N1</accession>
<keyword evidence="2" id="KW-1185">Reference proteome</keyword>
<protein>
    <submittedName>
        <fullName evidence="1">ATP-dependent RNA helicase</fullName>
    </submittedName>
</protein>
<keyword evidence="1" id="KW-0067">ATP-binding</keyword>
<sequence>MVTHKAYHWHPLEKQRINRGVFLGPEKGKGRSPSPKDGQLVLTLCCILYKAEKRLLLCQLLQKAQSKRSCGAANERSV</sequence>
<evidence type="ECO:0000313" key="1">
    <source>
        <dbReference type="EMBL" id="KAL1226883.1"/>
    </source>
</evidence>
<keyword evidence="1" id="KW-0347">Helicase</keyword>
<keyword evidence="1" id="KW-0378">Hydrolase</keyword>
<comment type="caution">
    <text evidence="1">The sequence shown here is derived from an EMBL/GenBank/DDBJ whole genome shotgun (WGS) entry which is preliminary data.</text>
</comment>
<keyword evidence="1" id="KW-0547">Nucleotide-binding</keyword>
<gene>
    <name evidence="1" type="ORF">TSPI_05607</name>
</gene>
<reference evidence="1 2" key="1">
    <citation type="submission" date="2024-07" db="EMBL/GenBank/DDBJ databases">
        <title>Enhanced genomic and transcriptomic resources for Trichinella pseudospiralis and T. spiralis underpin the discovery of pronounced molecular differences between stages and species.</title>
        <authorList>
            <person name="Pasi K.K."/>
            <person name="La Rosa G."/>
            <person name="Gomez-Morales M.A."/>
            <person name="Tosini F."/>
            <person name="Sumanam S."/>
            <person name="Young N.D."/>
            <person name="Chang B.C."/>
            <person name="Robin G.B."/>
        </authorList>
    </citation>
    <scope>NUCLEOTIDE SEQUENCE [LARGE SCALE GENOMIC DNA]</scope>
    <source>
        <strain evidence="1">ISS534</strain>
    </source>
</reference>
<dbReference type="EMBL" id="JBEUSY010000558">
    <property type="protein sequence ID" value="KAL1226883.1"/>
    <property type="molecule type" value="Genomic_DNA"/>
</dbReference>
<name>A0ABR3K2N1_TRISP</name>
<evidence type="ECO:0000313" key="2">
    <source>
        <dbReference type="Proteomes" id="UP001558632"/>
    </source>
</evidence>
<proteinExistence type="predicted"/>